<keyword evidence="3" id="KW-1185">Reference proteome</keyword>
<dbReference type="EMBL" id="UASS01000001">
    <property type="protein sequence ID" value="SPX59491.1"/>
    <property type="molecule type" value="Genomic_DNA"/>
</dbReference>
<dbReference type="Proteomes" id="UP000054698">
    <property type="component" value="Unassembled WGS sequence"/>
</dbReference>
<dbReference type="STRING" id="453.Lfee_0114"/>
<reference evidence="1 3" key="1">
    <citation type="submission" date="2015-11" db="EMBL/GenBank/DDBJ databases">
        <title>Genomic analysis of 38 Legionella species identifies large and diverse effector repertoires.</title>
        <authorList>
            <person name="Burstein D."/>
            <person name="Amaro F."/>
            <person name="Zusman T."/>
            <person name="Lifshitz Z."/>
            <person name="Cohen O."/>
            <person name="Gilbert J.A."/>
            <person name="Pupko T."/>
            <person name="Shuman H.A."/>
            <person name="Segal G."/>
        </authorList>
    </citation>
    <scope>NUCLEOTIDE SEQUENCE [LARGE SCALE GENOMIC DNA]</scope>
    <source>
        <strain evidence="1 3">WO-44C</strain>
    </source>
</reference>
<dbReference type="EMBL" id="LNYB01000006">
    <property type="protein sequence ID" value="KTD04656.1"/>
    <property type="molecule type" value="Genomic_DNA"/>
</dbReference>
<dbReference type="RefSeq" id="WP_058443335.1">
    <property type="nucleotide sequence ID" value="NZ_CAAAHT010000031.1"/>
</dbReference>
<proteinExistence type="predicted"/>
<evidence type="ECO:0000313" key="3">
    <source>
        <dbReference type="Proteomes" id="UP000054698"/>
    </source>
</evidence>
<accession>A0A0W0U9P3</accession>
<evidence type="ECO:0000313" key="4">
    <source>
        <dbReference type="Proteomes" id="UP000251942"/>
    </source>
</evidence>
<name>A0A0W0U9P3_9GAMM</name>
<dbReference type="OrthoDB" id="5643781at2"/>
<dbReference type="AlphaFoldDB" id="A0A0W0U9P3"/>
<dbReference type="Proteomes" id="UP000251942">
    <property type="component" value="Unassembled WGS sequence"/>
</dbReference>
<organism evidence="1 3">
    <name type="scientific">Legionella feeleii</name>
    <dbReference type="NCBI Taxonomy" id="453"/>
    <lineage>
        <taxon>Bacteria</taxon>
        <taxon>Pseudomonadati</taxon>
        <taxon>Pseudomonadota</taxon>
        <taxon>Gammaproteobacteria</taxon>
        <taxon>Legionellales</taxon>
        <taxon>Legionellaceae</taxon>
        <taxon>Legionella</taxon>
    </lineage>
</organism>
<evidence type="ECO:0000313" key="2">
    <source>
        <dbReference type="EMBL" id="SPX59491.1"/>
    </source>
</evidence>
<gene>
    <name evidence="1" type="ORF">Lfee_0114</name>
    <name evidence="2" type="ORF">NCTC12022_00314</name>
</gene>
<protein>
    <submittedName>
        <fullName evidence="1">Uncharacterized protein</fullName>
    </submittedName>
</protein>
<dbReference type="PATRIC" id="fig|453.4.peg.130"/>
<reference evidence="2 4" key="2">
    <citation type="submission" date="2018-06" db="EMBL/GenBank/DDBJ databases">
        <authorList>
            <consortium name="Pathogen Informatics"/>
            <person name="Doyle S."/>
        </authorList>
    </citation>
    <scope>NUCLEOTIDE SEQUENCE [LARGE SCALE GENOMIC DNA]</scope>
    <source>
        <strain evidence="2 4">NCTC12022</strain>
    </source>
</reference>
<sequence length="65" mass="7732">MKYKYTAKVYFEDGKTVKTHGDNIEKLVIWMRNQARENFSDINGEIIDNKLHRIIKNIQYSPLDS</sequence>
<evidence type="ECO:0000313" key="1">
    <source>
        <dbReference type="EMBL" id="KTD04656.1"/>
    </source>
</evidence>